<keyword evidence="4" id="KW-0560">Oxidoreductase</keyword>
<dbReference type="Gene3D" id="3.30.9.10">
    <property type="entry name" value="D-Amino Acid Oxidase, subunit A, domain 2"/>
    <property type="match status" value="1"/>
</dbReference>
<evidence type="ECO:0000256" key="2">
    <source>
        <dbReference type="ARBA" id="ARBA00022630"/>
    </source>
</evidence>
<accession>A0ABY7YK26</accession>
<dbReference type="InterPro" id="IPR045170">
    <property type="entry name" value="MTOX"/>
</dbReference>
<comment type="cofactor">
    <cofactor evidence="1">
        <name>FAD</name>
        <dbReference type="ChEBI" id="CHEBI:57692"/>
    </cofactor>
</comment>
<dbReference type="SUPFAM" id="SSF51905">
    <property type="entry name" value="FAD/NAD(P)-binding domain"/>
    <property type="match status" value="1"/>
</dbReference>
<dbReference type="InterPro" id="IPR036188">
    <property type="entry name" value="FAD/NAD-bd_sf"/>
</dbReference>
<dbReference type="EMBL" id="CP118246">
    <property type="protein sequence ID" value="WDR01564.1"/>
    <property type="molecule type" value="Genomic_DNA"/>
</dbReference>
<dbReference type="Proteomes" id="UP001220530">
    <property type="component" value="Chromosome"/>
</dbReference>
<keyword evidence="2" id="KW-0285">Flavoprotein</keyword>
<evidence type="ECO:0000256" key="4">
    <source>
        <dbReference type="ARBA" id="ARBA00023002"/>
    </source>
</evidence>
<name>A0ABY7YK26_9HYPH</name>
<keyword evidence="7" id="KW-1185">Reference proteome</keyword>
<dbReference type="Gene3D" id="3.50.50.60">
    <property type="entry name" value="FAD/NAD(P)-binding domain"/>
    <property type="match status" value="1"/>
</dbReference>
<feature type="domain" description="FAD dependent oxidoreductase" evidence="5">
    <location>
        <begin position="18"/>
        <end position="138"/>
    </location>
</feature>
<dbReference type="SUPFAM" id="SSF54373">
    <property type="entry name" value="FAD-linked reductases, C-terminal domain"/>
    <property type="match status" value="1"/>
</dbReference>
<evidence type="ECO:0000313" key="6">
    <source>
        <dbReference type="EMBL" id="WDR01564.1"/>
    </source>
</evidence>
<protein>
    <submittedName>
        <fullName evidence="6">FAD-dependent oxidoreductase</fullName>
    </submittedName>
</protein>
<evidence type="ECO:0000256" key="3">
    <source>
        <dbReference type="ARBA" id="ARBA00022827"/>
    </source>
</evidence>
<keyword evidence="3" id="KW-0274">FAD</keyword>
<organism evidence="6 7">
    <name type="scientific">Devosia algicola</name>
    <dbReference type="NCBI Taxonomy" id="3026418"/>
    <lineage>
        <taxon>Bacteria</taxon>
        <taxon>Pseudomonadati</taxon>
        <taxon>Pseudomonadota</taxon>
        <taxon>Alphaproteobacteria</taxon>
        <taxon>Hyphomicrobiales</taxon>
        <taxon>Devosiaceae</taxon>
        <taxon>Devosia</taxon>
    </lineage>
</organism>
<gene>
    <name evidence="6" type="ORF">PSQ19_12330</name>
</gene>
<sequence length="163" mass="17642">MHWFAIAPEARPIWSRSPVFMWPHGEAETGFFYGFPSINGVSMKTADEYYGPPSDPDAIERAVTADQSRTMYQTHLEGRFAGLTPQVARTQTCIYTASPDSGFIIDQHPACPGVLVVSPCSGHGFKHSAAIGEAVAARLLNQAQTVDLSAFSLARFAASTGKY</sequence>
<reference evidence="6 7" key="1">
    <citation type="submission" date="2023-02" db="EMBL/GenBank/DDBJ databases">
        <title>Devosia algicola sp. nov., isolated from the phycosphere of marine algae.</title>
        <authorList>
            <person name="Kim J.M."/>
            <person name="Lee J.K."/>
            <person name="Choi B.J."/>
            <person name="Bayburt H."/>
            <person name="Jeon C.O."/>
        </authorList>
    </citation>
    <scope>NUCLEOTIDE SEQUENCE [LARGE SCALE GENOMIC DNA]</scope>
    <source>
        <strain evidence="6 7">G20-9</strain>
    </source>
</reference>
<proteinExistence type="predicted"/>
<dbReference type="PANTHER" id="PTHR10961">
    <property type="entry name" value="PEROXISOMAL SARCOSINE OXIDASE"/>
    <property type="match status" value="1"/>
</dbReference>
<evidence type="ECO:0000313" key="7">
    <source>
        <dbReference type="Proteomes" id="UP001220530"/>
    </source>
</evidence>
<dbReference type="InterPro" id="IPR006076">
    <property type="entry name" value="FAD-dep_OxRdtase"/>
</dbReference>
<dbReference type="PANTHER" id="PTHR10961:SF7">
    <property type="entry name" value="FAD DEPENDENT OXIDOREDUCTASE DOMAIN-CONTAINING PROTEIN"/>
    <property type="match status" value="1"/>
</dbReference>
<evidence type="ECO:0000256" key="1">
    <source>
        <dbReference type="ARBA" id="ARBA00001974"/>
    </source>
</evidence>
<evidence type="ECO:0000259" key="5">
    <source>
        <dbReference type="Pfam" id="PF01266"/>
    </source>
</evidence>
<dbReference type="Pfam" id="PF01266">
    <property type="entry name" value="DAO"/>
    <property type="match status" value="1"/>
</dbReference>